<sequence>MKPIGRPVNRPSKVITDGMCDTIKIRKYNRKRGIKSNIPVNTRN</sequence>
<organism evidence="1 2">
    <name type="scientific">Methanosarcina siciliae C2J</name>
    <dbReference type="NCBI Taxonomy" id="1434118"/>
    <lineage>
        <taxon>Archaea</taxon>
        <taxon>Methanobacteriati</taxon>
        <taxon>Methanobacteriota</taxon>
        <taxon>Stenosarchaea group</taxon>
        <taxon>Methanomicrobia</taxon>
        <taxon>Methanosarcinales</taxon>
        <taxon>Methanosarcinaceae</taxon>
        <taxon>Methanosarcina</taxon>
    </lineage>
</organism>
<proteinExistence type="predicted"/>
<dbReference type="HOGENOM" id="CLU_3210816_0_0_2"/>
<evidence type="ECO:0000313" key="1">
    <source>
        <dbReference type="EMBL" id="AKB38751.1"/>
    </source>
</evidence>
<evidence type="ECO:0000313" key="2">
    <source>
        <dbReference type="Proteomes" id="UP000033123"/>
    </source>
</evidence>
<accession>A0A0E3LEB9</accession>
<dbReference type="AlphaFoldDB" id="A0A0E3LEB9"/>
<reference evidence="1 2" key="1">
    <citation type="submission" date="2014-07" db="EMBL/GenBank/DDBJ databases">
        <title>Methanogenic archaea and the global carbon cycle.</title>
        <authorList>
            <person name="Henriksen J.R."/>
            <person name="Luke J."/>
            <person name="Reinhart S."/>
            <person name="Benedict M.N."/>
            <person name="Youngblut N.D."/>
            <person name="Metcalf M.E."/>
            <person name="Whitaker R.J."/>
            <person name="Metcalf W.W."/>
        </authorList>
    </citation>
    <scope>NUCLEOTIDE SEQUENCE [LARGE SCALE GENOMIC DNA]</scope>
    <source>
        <strain evidence="1 2">C2J</strain>
    </source>
</reference>
<dbReference type="Proteomes" id="UP000033123">
    <property type="component" value="Chromosome"/>
</dbReference>
<name>A0A0E3LEB9_9EURY</name>
<protein>
    <submittedName>
        <fullName evidence="1">Putative IS1648 transposase</fullName>
    </submittedName>
</protein>
<gene>
    <name evidence="1" type="ORF">MSSAC_4161</name>
</gene>
<dbReference type="PATRIC" id="fig|1434118.4.peg.5339"/>
<dbReference type="KEGG" id="msj:MSSAC_4161"/>
<dbReference type="EMBL" id="CP009508">
    <property type="protein sequence ID" value="AKB38751.1"/>
    <property type="molecule type" value="Genomic_DNA"/>
</dbReference>